<dbReference type="PROSITE" id="PS50043">
    <property type="entry name" value="HTH_LUXR_2"/>
    <property type="match status" value="1"/>
</dbReference>
<name>A0A5C8K943_9BACT</name>
<dbReference type="GO" id="GO:0000160">
    <property type="term" value="P:phosphorelay signal transduction system"/>
    <property type="evidence" value="ECO:0007669"/>
    <property type="project" value="InterPro"/>
</dbReference>
<keyword evidence="2" id="KW-0238">DNA-binding</keyword>
<dbReference type="InterPro" id="IPR039420">
    <property type="entry name" value="WalR-like"/>
</dbReference>
<keyword evidence="1 3" id="KW-0597">Phosphoprotein</keyword>
<gene>
    <name evidence="6" type="ORF">FVR03_04765</name>
</gene>
<organism evidence="6 7">
    <name type="scientific">Pontibacter qinzhouensis</name>
    <dbReference type="NCBI Taxonomy" id="2603253"/>
    <lineage>
        <taxon>Bacteria</taxon>
        <taxon>Pseudomonadati</taxon>
        <taxon>Bacteroidota</taxon>
        <taxon>Cytophagia</taxon>
        <taxon>Cytophagales</taxon>
        <taxon>Hymenobacteraceae</taxon>
        <taxon>Pontibacter</taxon>
    </lineage>
</organism>
<evidence type="ECO:0000259" key="5">
    <source>
        <dbReference type="PROSITE" id="PS50110"/>
    </source>
</evidence>
<dbReference type="InterPro" id="IPR011006">
    <property type="entry name" value="CheY-like_superfamily"/>
</dbReference>
<dbReference type="GO" id="GO:0006355">
    <property type="term" value="P:regulation of DNA-templated transcription"/>
    <property type="evidence" value="ECO:0007669"/>
    <property type="project" value="InterPro"/>
</dbReference>
<dbReference type="InterPro" id="IPR001789">
    <property type="entry name" value="Sig_transdc_resp-reg_receiver"/>
</dbReference>
<evidence type="ECO:0000256" key="1">
    <source>
        <dbReference type="ARBA" id="ARBA00022553"/>
    </source>
</evidence>
<accession>A0A5C8K943</accession>
<dbReference type="CDD" id="cd06170">
    <property type="entry name" value="LuxR_C_like"/>
    <property type="match status" value="1"/>
</dbReference>
<evidence type="ECO:0000256" key="2">
    <source>
        <dbReference type="ARBA" id="ARBA00023125"/>
    </source>
</evidence>
<dbReference type="EMBL" id="VRTY01000012">
    <property type="protein sequence ID" value="TXK50498.1"/>
    <property type="molecule type" value="Genomic_DNA"/>
</dbReference>
<dbReference type="GO" id="GO:0003677">
    <property type="term" value="F:DNA binding"/>
    <property type="evidence" value="ECO:0007669"/>
    <property type="project" value="UniProtKB-KW"/>
</dbReference>
<dbReference type="AlphaFoldDB" id="A0A5C8K943"/>
<dbReference type="Pfam" id="PF00072">
    <property type="entry name" value="Response_reg"/>
    <property type="match status" value="1"/>
</dbReference>
<evidence type="ECO:0000313" key="6">
    <source>
        <dbReference type="EMBL" id="TXK50498.1"/>
    </source>
</evidence>
<dbReference type="OrthoDB" id="1727128at2"/>
<dbReference type="RefSeq" id="WP_147920624.1">
    <property type="nucleotide sequence ID" value="NZ_VRTY01000012.1"/>
</dbReference>
<dbReference type="PRINTS" id="PR00038">
    <property type="entry name" value="HTHLUXR"/>
</dbReference>
<dbReference type="Gene3D" id="3.40.50.2300">
    <property type="match status" value="1"/>
</dbReference>
<proteinExistence type="predicted"/>
<dbReference type="SMART" id="SM00448">
    <property type="entry name" value="REC"/>
    <property type="match status" value="1"/>
</dbReference>
<dbReference type="PROSITE" id="PS50110">
    <property type="entry name" value="RESPONSE_REGULATORY"/>
    <property type="match status" value="1"/>
</dbReference>
<feature type="modified residue" description="4-aspartylphosphate" evidence="3">
    <location>
        <position position="56"/>
    </location>
</feature>
<dbReference type="SUPFAM" id="SSF46894">
    <property type="entry name" value="C-terminal effector domain of the bipartite response regulators"/>
    <property type="match status" value="1"/>
</dbReference>
<comment type="caution">
    <text evidence="6">The sequence shown here is derived from an EMBL/GenBank/DDBJ whole genome shotgun (WGS) entry which is preliminary data.</text>
</comment>
<dbReference type="InterPro" id="IPR016032">
    <property type="entry name" value="Sig_transdc_resp-reg_C-effctor"/>
</dbReference>
<feature type="domain" description="Response regulatory" evidence="5">
    <location>
        <begin position="5"/>
        <end position="121"/>
    </location>
</feature>
<dbReference type="CDD" id="cd17535">
    <property type="entry name" value="REC_NarL-like"/>
    <property type="match status" value="1"/>
</dbReference>
<dbReference type="InterPro" id="IPR058245">
    <property type="entry name" value="NreC/VraR/RcsB-like_REC"/>
</dbReference>
<dbReference type="SUPFAM" id="SSF52172">
    <property type="entry name" value="CheY-like"/>
    <property type="match status" value="1"/>
</dbReference>
<dbReference type="Proteomes" id="UP000321926">
    <property type="component" value="Unassembled WGS sequence"/>
</dbReference>
<dbReference type="PANTHER" id="PTHR43214">
    <property type="entry name" value="TWO-COMPONENT RESPONSE REGULATOR"/>
    <property type="match status" value="1"/>
</dbReference>
<keyword evidence="7" id="KW-1185">Reference proteome</keyword>
<dbReference type="InterPro" id="IPR000792">
    <property type="entry name" value="Tscrpt_reg_LuxR_C"/>
</dbReference>
<evidence type="ECO:0000256" key="3">
    <source>
        <dbReference type="PROSITE-ProRule" id="PRU00169"/>
    </source>
</evidence>
<dbReference type="SMART" id="SM00421">
    <property type="entry name" value="HTH_LUXR"/>
    <property type="match status" value="1"/>
</dbReference>
<dbReference type="PANTHER" id="PTHR43214:SF43">
    <property type="entry name" value="TWO-COMPONENT RESPONSE REGULATOR"/>
    <property type="match status" value="1"/>
</dbReference>
<protein>
    <submittedName>
        <fullName evidence="6">Response regulator transcription factor</fullName>
    </submittedName>
</protein>
<dbReference type="Pfam" id="PF00196">
    <property type="entry name" value="GerE"/>
    <property type="match status" value="1"/>
</dbReference>
<evidence type="ECO:0000259" key="4">
    <source>
        <dbReference type="PROSITE" id="PS50043"/>
    </source>
</evidence>
<evidence type="ECO:0000313" key="7">
    <source>
        <dbReference type="Proteomes" id="UP000321926"/>
    </source>
</evidence>
<reference evidence="6 7" key="1">
    <citation type="submission" date="2019-08" db="EMBL/GenBank/DDBJ databases">
        <authorList>
            <person name="Shi S."/>
        </authorList>
    </citation>
    <scope>NUCLEOTIDE SEQUENCE [LARGE SCALE GENOMIC DNA]</scope>
    <source>
        <strain evidence="6 7">GY10130</strain>
    </source>
</reference>
<feature type="domain" description="HTH luxR-type" evidence="4">
    <location>
        <begin position="144"/>
        <end position="209"/>
    </location>
</feature>
<dbReference type="PROSITE" id="PS00622">
    <property type="entry name" value="HTH_LUXR_1"/>
    <property type="match status" value="1"/>
</dbReference>
<sequence>MYPISILVSEANLLVRKGLQVLLTEHEELEVVGKAESLQELQLLVEKLQPRVVTIDCGQADIFSASVVQAFREEYPQTNWLVITAEKDKDCILDALRCGVCSYILKDCGAQEIVNAVFATARGDKYMCSNVLEVLFSEPKPLKAEAEAEALTARETEIIQLIAAGNSTMQIADMLHLSYHTINSHRKNILRKLQIKSPAELILKALDLKIIKMK</sequence>